<dbReference type="CDD" id="cd20266">
    <property type="entry name" value="Complex1_LYR_NDUFA6_LYRM6"/>
    <property type="match status" value="1"/>
</dbReference>
<dbReference type="InterPro" id="IPR016488">
    <property type="entry name" value="NADH_Ub_cplx-1_asu_su-6"/>
</dbReference>
<evidence type="ECO:0000256" key="8">
    <source>
        <dbReference type="ARBA" id="ARBA00022982"/>
    </source>
</evidence>
<organism evidence="14 15">
    <name type="scientific">Phaedon cochleariae</name>
    <name type="common">Mustard beetle</name>
    <dbReference type="NCBI Taxonomy" id="80249"/>
    <lineage>
        <taxon>Eukaryota</taxon>
        <taxon>Metazoa</taxon>
        <taxon>Ecdysozoa</taxon>
        <taxon>Arthropoda</taxon>
        <taxon>Hexapoda</taxon>
        <taxon>Insecta</taxon>
        <taxon>Pterygota</taxon>
        <taxon>Neoptera</taxon>
        <taxon>Endopterygota</taxon>
        <taxon>Coleoptera</taxon>
        <taxon>Polyphaga</taxon>
        <taxon>Cucujiformia</taxon>
        <taxon>Chrysomeloidea</taxon>
        <taxon>Chrysomelidae</taxon>
        <taxon>Chrysomelinae</taxon>
        <taxon>Chrysomelini</taxon>
        <taxon>Phaedon</taxon>
    </lineage>
</organism>
<dbReference type="PANTHER" id="PTHR12964:SF0">
    <property type="entry name" value="NADH DEHYDROGENASE [UBIQUINONE] 1 ALPHA SUBCOMPLEX SUBUNIT 6"/>
    <property type="match status" value="1"/>
</dbReference>
<evidence type="ECO:0000256" key="2">
    <source>
        <dbReference type="ARBA" id="ARBA00009508"/>
    </source>
</evidence>
<comment type="subcellular location">
    <subcellularLocation>
        <location evidence="1">Mitochondrion inner membrane</location>
        <topology evidence="1">Peripheral membrane protein</topology>
        <orientation evidence="1">Matrix side</orientation>
    </subcellularLocation>
</comment>
<sequence>MASAAIRRGAREVKPILSLDLDESRKRVLNLYKAWFRQLPYIVKQYDIPMNIEQCRSVLRQQFTNMIAYQDVRLMDMMVIKSQMELKEIVNMWKQKGHVMAYFAKDTVEPKPKDFLSKFLSGKD</sequence>
<reference evidence="14" key="2">
    <citation type="submission" date="2022-10" db="EMBL/GenBank/DDBJ databases">
        <authorList>
            <consortium name="ENA_rothamsted_submissions"/>
            <consortium name="culmorum"/>
            <person name="King R."/>
        </authorList>
    </citation>
    <scope>NUCLEOTIDE SEQUENCE</scope>
</reference>
<keyword evidence="9" id="KW-0496">Mitochondrion</keyword>
<dbReference type="GO" id="GO:0045271">
    <property type="term" value="C:respiratory chain complex I"/>
    <property type="evidence" value="ECO:0007669"/>
    <property type="project" value="InterPro"/>
</dbReference>
<evidence type="ECO:0000256" key="6">
    <source>
        <dbReference type="ARBA" id="ARBA00022660"/>
    </source>
</evidence>
<evidence type="ECO:0000256" key="13">
    <source>
        <dbReference type="ARBA" id="ARBA00046116"/>
    </source>
</evidence>
<reference evidence="14" key="1">
    <citation type="submission" date="2022-01" db="EMBL/GenBank/DDBJ databases">
        <authorList>
            <person name="King R."/>
        </authorList>
    </citation>
    <scope>NUCLEOTIDE SEQUENCE</scope>
</reference>
<comment type="subunit">
    <text evidence="3">Mammalian complex I is composed of 45 different subunits.</text>
</comment>
<protein>
    <recommendedName>
        <fullName evidence="4">NADH dehydrogenase [ubiquinone] 1 alpha subcomplex subunit 6</fullName>
    </recommendedName>
    <alternativeName>
        <fullName evidence="11">Complex I-B14</fullName>
    </alternativeName>
    <alternativeName>
        <fullName evidence="12">NADH-ubiquinone oxidoreductase B14 subunit</fullName>
    </alternativeName>
</protein>
<dbReference type="EMBL" id="OU896715">
    <property type="protein sequence ID" value="CAH1183794.1"/>
    <property type="molecule type" value="Genomic_DNA"/>
</dbReference>
<evidence type="ECO:0000313" key="14">
    <source>
        <dbReference type="EMBL" id="CAH1183794.1"/>
    </source>
</evidence>
<evidence type="ECO:0000256" key="4">
    <source>
        <dbReference type="ARBA" id="ARBA00016386"/>
    </source>
</evidence>
<evidence type="ECO:0000256" key="5">
    <source>
        <dbReference type="ARBA" id="ARBA00022448"/>
    </source>
</evidence>
<dbReference type="GO" id="GO:0006979">
    <property type="term" value="P:response to oxidative stress"/>
    <property type="evidence" value="ECO:0007669"/>
    <property type="project" value="TreeGrafter"/>
</dbReference>
<evidence type="ECO:0000256" key="7">
    <source>
        <dbReference type="ARBA" id="ARBA00022792"/>
    </source>
</evidence>
<dbReference type="PANTHER" id="PTHR12964">
    <property type="entry name" value="NADH-UBIQUINONE OXIDOREDUCTASE B14 SUBUNIT"/>
    <property type="match status" value="1"/>
</dbReference>
<dbReference type="OrthoDB" id="14535at2759"/>
<dbReference type="PIRSF" id="PIRSF006643">
    <property type="entry name" value="NDUA6"/>
    <property type="match status" value="1"/>
</dbReference>
<evidence type="ECO:0000256" key="12">
    <source>
        <dbReference type="ARBA" id="ARBA00032352"/>
    </source>
</evidence>
<dbReference type="GO" id="GO:0005743">
    <property type="term" value="C:mitochondrial inner membrane"/>
    <property type="evidence" value="ECO:0007669"/>
    <property type="project" value="UniProtKB-SubCell"/>
</dbReference>
<evidence type="ECO:0000313" key="15">
    <source>
        <dbReference type="Proteomes" id="UP001153737"/>
    </source>
</evidence>
<keyword evidence="5" id="KW-0813">Transport</keyword>
<evidence type="ECO:0000256" key="1">
    <source>
        <dbReference type="ARBA" id="ARBA00004443"/>
    </source>
</evidence>
<evidence type="ECO:0000256" key="10">
    <source>
        <dbReference type="ARBA" id="ARBA00023136"/>
    </source>
</evidence>
<dbReference type="InterPro" id="IPR045299">
    <property type="entry name" value="Complex1_LYR_NDUFA6_LYRM6"/>
</dbReference>
<accession>A0A9P0GXE4</accession>
<comment type="function">
    <text evidence="13">Accessory subunit of the mitochondrial membrane respiratory chain NADH dehydrogenase (Complex I), that is believed to be not involved in catalysis. Required for proper complex I assembly. Complex I functions in the transfer of electrons from NADH to the respiratory chain. The immediate electron acceptor for the enzyme is believed to be ubiquinone.</text>
</comment>
<evidence type="ECO:0000256" key="11">
    <source>
        <dbReference type="ARBA" id="ARBA00030213"/>
    </source>
</evidence>
<gene>
    <name evidence="14" type="ORF">PHAECO_LOCUS12536</name>
</gene>
<keyword evidence="7" id="KW-0999">Mitochondrion inner membrane</keyword>
<keyword evidence="8" id="KW-0249">Electron transport</keyword>
<name>A0A9P0GXE4_PHACE</name>
<evidence type="ECO:0000256" key="3">
    <source>
        <dbReference type="ARBA" id="ARBA00011790"/>
    </source>
</evidence>
<keyword evidence="15" id="KW-1185">Reference proteome</keyword>
<keyword evidence="6" id="KW-0679">Respiratory chain</keyword>
<dbReference type="AlphaFoldDB" id="A0A9P0GXE4"/>
<evidence type="ECO:0000256" key="9">
    <source>
        <dbReference type="ARBA" id="ARBA00023128"/>
    </source>
</evidence>
<proteinExistence type="inferred from homology"/>
<comment type="similarity">
    <text evidence="2">Belongs to the complex I LYR family.</text>
</comment>
<keyword evidence="10" id="KW-0472">Membrane</keyword>
<dbReference type="Proteomes" id="UP001153737">
    <property type="component" value="Chromosome 9"/>
</dbReference>